<feature type="non-terminal residue" evidence="2">
    <location>
        <position position="1"/>
    </location>
</feature>
<protein>
    <submittedName>
        <fullName evidence="2">MIP09872p</fullName>
    </submittedName>
</protein>
<evidence type="ECO:0000313" key="2">
    <source>
        <dbReference type="EMBL" id="ACN91314.1"/>
    </source>
</evidence>
<reference evidence="2" key="1">
    <citation type="submission" date="2009-03" db="EMBL/GenBank/DDBJ databases">
        <authorList>
            <person name="Carlson J."/>
            <person name="Booth B."/>
            <person name="Frise E."/>
            <person name="Sandler J."/>
            <person name="Wan K."/>
            <person name="Yu C."/>
            <person name="Celniker S."/>
        </authorList>
    </citation>
    <scope>NUCLEOTIDE SEQUENCE</scope>
</reference>
<accession>C0PVC6</accession>
<dbReference type="EMBL" id="BT072982">
    <property type="protein sequence ID" value="ACN91314.1"/>
    <property type="molecule type" value="mRNA"/>
</dbReference>
<dbReference type="AlphaFoldDB" id="C0PVC6"/>
<proteinExistence type="evidence at transcript level"/>
<sequence>STGLVTRKSHRTKSVESGASKTRSRVKYTTN</sequence>
<name>C0PVC6_DROME</name>
<organism evidence="2">
    <name type="scientific">Drosophila melanogaster</name>
    <name type="common">Fruit fly</name>
    <dbReference type="NCBI Taxonomy" id="7227"/>
    <lineage>
        <taxon>Eukaryota</taxon>
        <taxon>Metazoa</taxon>
        <taxon>Ecdysozoa</taxon>
        <taxon>Arthropoda</taxon>
        <taxon>Hexapoda</taxon>
        <taxon>Insecta</taxon>
        <taxon>Pterygota</taxon>
        <taxon>Neoptera</taxon>
        <taxon>Endopterygota</taxon>
        <taxon>Diptera</taxon>
        <taxon>Brachycera</taxon>
        <taxon>Muscomorpha</taxon>
        <taxon>Ephydroidea</taxon>
        <taxon>Drosophilidae</taxon>
        <taxon>Drosophila</taxon>
        <taxon>Sophophora</taxon>
    </lineage>
</organism>
<evidence type="ECO:0000256" key="1">
    <source>
        <dbReference type="SAM" id="MobiDB-lite"/>
    </source>
</evidence>
<feature type="region of interest" description="Disordered" evidence="1">
    <location>
        <begin position="1"/>
        <end position="31"/>
    </location>
</feature>
<feature type="compositionally biased region" description="Basic residues" evidence="1">
    <location>
        <begin position="22"/>
        <end position="31"/>
    </location>
</feature>